<reference evidence="2" key="2">
    <citation type="submission" date="2012-08" db="EMBL/GenBank/DDBJ databases">
        <title>Whole-genome sequence of Nocardiopsis alba strain ATCC BAA-2165 associated with honeybees.</title>
        <authorList>
            <person name="Qiao J."/>
            <person name="Chen L."/>
            <person name="Li Y."/>
            <person name="Wang J."/>
            <person name="Zhang W."/>
            <person name="Chen S."/>
        </authorList>
    </citation>
    <scope>NUCLEOTIDE SEQUENCE [LARGE SCALE GENOMIC DNA]</scope>
    <source>
        <strain evidence="2">ATCC BAA-2165 / BE74</strain>
    </source>
</reference>
<accession>J7LEG1</accession>
<dbReference type="EMBL" id="CP003788">
    <property type="protein sequence ID" value="AFR09229.1"/>
    <property type="molecule type" value="Genomic_DNA"/>
</dbReference>
<proteinExistence type="predicted"/>
<organism evidence="1 2">
    <name type="scientific">Nocardiopsis alba (strain ATCC BAA-2165 / BE74)</name>
    <dbReference type="NCBI Taxonomy" id="1205910"/>
    <lineage>
        <taxon>Bacteria</taxon>
        <taxon>Bacillati</taxon>
        <taxon>Actinomycetota</taxon>
        <taxon>Actinomycetes</taxon>
        <taxon>Streptosporangiales</taxon>
        <taxon>Nocardiopsidaceae</taxon>
        <taxon>Nocardiopsis</taxon>
    </lineage>
</organism>
<dbReference type="AlphaFoldDB" id="J7LEG1"/>
<name>J7LEG1_NOCAA</name>
<evidence type="ECO:0000313" key="1">
    <source>
        <dbReference type="EMBL" id="AFR09229.1"/>
    </source>
</evidence>
<protein>
    <submittedName>
        <fullName evidence="1">Uncharacterized protein</fullName>
    </submittedName>
</protein>
<reference evidence="1 2" key="1">
    <citation type="journal article" date="2012" name="J. Bacteriol.">
        <title>Whole-Genome Sequence of Nocardiopsis alba Strain ATCC BAA-2165, Associated with Honeybees.</title>
        <authorList>
            <person name="Qiao J."/>
            <person name="Chen L."/>
            <person name="Li Y."/>
            <person name="Wang J."/>
            <person name="Zhang W."/>
            <person name="Chen S."/>
        </authorList>
    </citation>
    <scope>NUCLEOTIDE SEQUENCE [LARGE SCALE GENOMIC DNA]</scope>
    <source>
        <strain evidence="2">ATCC BAA-2165 / BE74</strain>
    </source>
</reference>
<dbReference type="HOGENOM" id="CLU_3330731_0_0_11"/>
<dbReference type="KEGG" id="nal:B005_3100"/>
<gene>
    <name evidence="1" type="ordered locus">B005_3100</name>
</gene>
<sequence length="38" mass="4359">MDPIYPAGETERLSGTRGPSRYRMVFAFDFAFAPFLLM</sequence>
<dbReference type="Proteomes" id="UP000003779">
    <property type="component" value="Chromosome"/>
</dbReference>
<evidence type="ECO:0000313" key="2">
    <source>
        <dbReference type="Proteomes" id="UP000003779"/>
    </source>
</evidence>